<dbReference type="KEGG" id="nnu:104604190"/>
<protein>
    <submittedName>
        <fullName evidence="7">B3 domain-containing protein At4g03160</fullName>
    </submittedName>
</protein>
<proteinExistence type="predicted"/>
<dbReference type="InterPro" id="IPR003340">
    <property type="entry name" value="B3_DNA-bd"/>
</dbReference>
<evidence type="ECO:0000256" key="5">
    <source>
        <dbReference type="ARBA" id="ARBA00023242"/>
    </source>
</evidence>
<keyword evidence="4" id="KW-0804">Transcription</keyword>
<dbReference type="GO" id="GO:0005634">
    <property type="term" value="C:nucleus"/>
    <property type="evidence" value="ECO:0007669"/>
    <property type="project" value="UniProtKB-SubCell"/>
</dbReference>
<dbReference type="SUPFAM" id="SSF101936">
    <property type="entry name" value="DNA-binding pseudobarrel domain"/>
    <property type="match status" value="1"/>
</dbReference>
<dbReference type="OrthoDB" id="668173at2759"/>
<sequence>MENAEWPCVMSHRWINRLGLPEGTNPIFLFEKQLTLTDTSSSQYRLTLPVYWVEKIIPLLTSEERNLMGRDGLEAQLWDHTGRKGEIRIRSQPTFAIVGRGWKELMNANHLTGGIDSVRLWAFRHGNEQKFCLALAHVRLPSELYM</sequence>
<dbReference type="RefSeq" id="XP_010266759.1">
    <property type="nucleotide sequence ID" value="XM_010268457.1"/>
</dbReference>
<name>A0A1U8AUB2_NELNU</name>
<evidence type="ECO:0000256" key="4">
    <source>
        <dbReference type="ARBA" id="ARBA00023163"/>
    </source>
</evidence>
<comment type="subcellular location">
    <subcellularLocation>
        <location evidence="1">Nucleus</location>
    </subcellularLocation>
</comment>
<evidence type="ECO:0000313" key="7">
    <source>
        <dbReference type="RefSeq" id="XP_010266759.1"/>
    </source>
</evidence>
<keyword evidence="6" id="KW-1185">Reference proteome</keyword>
<dbReference type="GeneID" id="104604190"/>
<evidence type="ECO:0000313" key="6">
    <source>
        <dbReference type="Proteomes" id="UP000189703"/>
    </source>
</evidence>
<accession>A0A1U8AUB2</accession>
<evidence type="ECO:0000256" key="1">
    <source>
        <dbReference type="ARBA" id="ARBA00004123"/>
    </source>
</evidence>
<dbReference type="PANTHER" id="PTHR34397">
    <property type="entry name" value="OS05G0237600 PROTEIN"/>
    <property type="match status" value="1"/>
</dbReference>
<dbReference type="AlphaFoldDB" id="A0A1U8AUB2"/>
<gene>
    <name evidence="7" type="primary">LOC104604190</name>
</gene>
<reference evidence="7" key="1">
    <citation type="submission" date="2025-08" db="UniProtKB">
        <authorList>
            <consortium name="RefSeq"/>
        </authorList>
    </citation>
    <scope>IDENTIFICATION</scope>
</reference>
<evidence type="ECO:0000256" key="2">
    <source>
        <dbReference type="ARBA" id="ARBA00023015"/>
    </source>
</evidence>
<dbReference type="PANTHER" id="PTHR34397:SF22">
    <property type="entry name" value="OS05G0237600 PROTEIN"/>
    <property type="match status" value="1"/>
</dbReference>
<keyword evidence="5" id="KW-0539">Nucleus</keyword>
<dbReference type="Proteomes" id="UP000189703">
    <property type="component" value="Unplaced"/>
</dbReference>
<dbReference type="InterPro" id="IPR015300">
    <property type="entry name" value="DNA-bd_pseudobarrel_sf"/>
</dbReference>
<keyword evidence="3" id="KW-0238">DNA-binding</keyword>
<dbReference type="Gene3D" id="2.40.330.10">
    <property type="entry name" value="DNA-binding pseudobarrel domain"/>
    <property type="match status" value="1"/>
</dbReference>
<dbReference type="GO" id="GO:0003677">
    <property type="term" value="F:DNA binding"/>
    <property type="evidence" value="ECO:0007669"/>
    <property type="project" value="UniProtKB-KW"/>
</dbReference>
<keyword evidence="2" id="KW-0805">Transcription regulation</keyword>
<organism evidence="6 7">
    <name type="scientific">Nelumbo nucifera</name>
    <name type="common">Sacred lotus</name>
    <dbReference type="NCBI Taxonomy" id="4432"/>
    <lineage>
        <taxon>Eukaryota</taxon>
        <taxon>Viridiplantae</taxon>
        <taxon>Streptophyta</taxon>
        <taxon>Embryophyta</taxon>
        <taxon>Tracheophyta</taxon>
        <taxon>Spermatophyta</taxon>
        <taxon>Magnoliopsida</taxon>
        <taxon>Proteales</taxon>
        <taxon>Nelumbonaceae</taxon>
        <taxon>Nelumbo</taxon>
    </lineage>
</organism>
<dbReference type="CDD" id="cd10017">
    <property type="entry name" value="B3_DNA"/>
    <property type="match status" value="1"/>
</dbReference>
<evidence type="ECO:0000256" key="3">
    <source>
        <dbReference type="ARBA" id="ARBA00023125"/>
    </source>
</evidence>